<evidence type="ECO:0000313" key="2">
    <source>
        <dbReference type="EMBL" id="KAL3278503.1"/>
    </source>
</evidence>
<feature type="region of interest" description="Disordered" evidence="1">
    <location>
        <begin position="15"/>
        <end position="35"/>
    </location>
</feature>
<evidence type="ECO:0000313" key="3">
    <source>
        <dbReference type="Proteomes" id="UP001516400"/>
    </source>
</evidence>
<dbReference type="EMBL" id="JABFTP020000106">
    <property type="protein sequence ID" value="KAL3278503.1"/>
    <property type="molecule type" value="Genomic_DNA"/>
</dbReference>
<dbReference type="AlphaFoldDB" id="A0ABD2NIK0"/>
<evidence type="ECO:0000256" key="1">
    <source>
        <dbReference type="SAM" id="MobiDB-lite"/>
    </source>
</evidence>
<sequence>MLTNGYPKSLMRRLIHNTPNQTEHPITNQTTEHPSANQYRQLSEVPRQTQERSTIIVLPHADGSTKQLGGLVRGPNTLMATKN</sequence>
<feature type="non-terminal residue" evidence="2">
    <location>
        <position position="83"/>
    </location>
</feature>
<reference evidence="2 3" key="1">
    <citation type="journal article" date="2021" name="BMC Biol.">
        <title>Horizontally acquired antibacterial genes associated with adaptive radiation of ladybird beetles.</title>
        <authorList>
            <person name="Li H.S."/>
            <person name="Tang X.F."/>
            <person name="Huang Y.H."/>
            <person name="Xu Z.Y."/>
            <person name="Chen M.L."/>
            <person name="Du X.Y."/>
            <person name="Qiu B.Y."/>
            <person name="Chen P.T."/>
            <person name="Zhang W."/>
            <person name="Slipinski A."/>
            <person name="Escalona H.E."/>
            <person name="Waterhouse R.M."/>
            <person name="Zwick A."/>
            <person name="Pang H."/>
        </authorList>
    </citation>
    <scope>NUCLEOTIDE SEQUENCE [LARGE SCALE GENOMIC DNA]</scope>
    <source>
        <strain evidence="2">SYSU2018</strain>
    </source>
</reference>
<protein>
    <submittedName>
        <fullName evidence="2">Uncharacterized protein</fullName>
    </submittedName>
</protein>
<gene>
    <name evidence="2" type="ORF">HHI36_023973</name>
</gene>
<comment type="caution">
    <text evidence="2">The sequence shown here is derived from an EMBL/GenBank/DDBJ whole genome shotgun (WGS) entry which is preliminary data.</text>
</comment>
<accession>A0ABD2NIK0</accession>
<keyword evidence="3" id="KW-1185">Reference proteome</keyword>
<name>A0ABD2NIK0_9CUCU</name>
<feature type="compositionally biased region" description="Polar residues" evidence="1">
    <location>
        <begin position="17"/>
        <end position="35"/>
    </location>
</feature>
<dbReference type="Proteomes" id="UP001516400">
    <property type="component" value="Unassembled WGS sequence"/>
</dbReference>
<organism evidence="2 3">
    <name type="scientific">Cryptolaemus montrouzieri</name>
    <dbReference type="NCBI Taxonomy" id="559131"/>
    <lineage>
        <taxon>Eukaryota</taxon>
        <taxon>Metazoa</taxon>
        <taxon>Ecdysozoa</taxon>
        <taxon>Arthropoda</taxon>
        <taxon>Hexapoda</taxon>
        <taxon>Insecta</taxon>
        <taxon>Pterygota</taxon>
        <taxon>Neoptera</taxon>
        <taxon>Endopterygota</taxon>
        <taxon>Coleoptera</taxon>
        <taxon>Polyphaga</taxon>
        <taxon>Cucujiformia</taxon>
        <taxon>Coccinelloidea</taxon>
        <taxon>Coccinellidae</taxon>
        <taxon>Scymninae</taxon>
        <taxon>Scymnini</taxon>
        <taxon>Cryptolaemus</taxon>
    </lineage>
</organism>
<proteinExistence type="predicted"/>